<name>W4HJM0_9RHOB</name>
<keyword evidence="1" id="KW-0966">Cell projection</keyword>
<organism evidence="1 2">
    <name type="scientific">Roseivivax marinus</name>
    <dbReference type="NCBI Taxonomy" id="1379903"/>
    <lineage>
        <taxon>Bacteria</taxon>
        <taxon>Pseudomonadati</taxon>
        <taxon>Pseudomonadota</taxon>
        <taxon>Alphaproteobacteria</taxon>
        <taxon>Rhodobacterales</taxon>
        <taxon>Roseobacteraceae</taxon>
        <taxon>Roseivivax</taxon>
    </lineage>
</organism>
<dbReference type="STRING" id="1379903.ATO8_12301"/>
<dbReference type="Proteomes" id="UP000019063">
    <property type="component" value="Unassembled WGS sequence"/>
</dbReference>
<keyword evidence="2" id="KW-1185">Reference proteome</keyword>
<protein>
    <submittedName>
        <fullName evidence="1">Flagellar biosynthesis/type III secretory pathway protein FliH</fullName>
    </submittedName>
</protein>
<reference evidence="1 2" key="1">
    <citation type="journal article" date="2014" name="Antonie Van Leeuwenhoek">
        <title>Roseivivax atlanticus sp. nov., isolated from surface seawater of the Atlantic Ocean.</title>
        <authorList>
            <person name="Li G."/>
            <person name="Lai Q."/>
            <person name="Liu X."/>
            <person name="Sun F."/>
            <person name="Shao Z."/>
        </authorList>
    </citation>
    <scope>NUCLEOTIDE SEQUENCE [LARGE SCALE GENOMIC DNA]</scope>
    <source>
        <strain evidence="1 2">22II-s10s</strain>
    </source>
</reference>
<comment type="caution">
    <text evidence="1">The sequence shown here is derived from an EMBL/GenBank/DDBJ whole genome shotgun (WGS) entry which is preliminary data.</text>
</comment>
<proteinExistence type="predicted"/>
<gene>
    <name evidence="1" type="ORF">ATO8_12301</name>
</gene>
<evidence type="ECO:0000313" key="2">
    <source>
        <dbReference type="Proteomes" id="UP000019063"/>
    </source>
</evidence>
<keyword evidence="1" id="KW-0969">Cilium</keyword>
<keyword evidence="1" id="KW-0282">Flagellum</keyword>
<dbReference type="AlphaFoldDB" id="W4HJM0"/>
<dbReference type="EMBL" id="AQQW01000007">
    <property type="protein sequence ID" value="ETW12331.1"/>
    <property type="molecule type" value="Genomic_DNA"/>
</dbReference>
<dbReference type="eggNOG" id="COG1317">
    <property type="taxonomic scope" value="Bacteria"/>
</dbReference>
<dbReference type="RefSeq" id="WP_043844824.1">
    <property type="nucleotide sequence ID" value="NZ_AQQW01000007.1"/>
</dbReference>
<accession>W4HJM0</accession>
<sequence length="200" mass="21502">MSRLAALLPDFSQPAPRAPVGPTLTEAEVDACEARAYEKGYRAGWDDAVASRDADHDRLSADFAQNLKDLSFTYHEAYSHVLRAMTPLLEDLVTTILPAAVDDALAAHVVGELQNQADRLGSMSVKVSVAPEQLPLVEPVVMRDVGFPVELLADGALTPGQADIRLADREIRIDLGEIAEGIRIAITEFNHAAQGARAHG</sequence>
<evidence type="ECO:0000313" key="1">
    <source>
        <dbReference type="EMBL" id="ETW12331.1"/>
    </source>
</evidence>